<feature type="domain" description="DOMON" evidence="8">
    <location>
        <begin position="41"/>
        <end position="157"/>
    </location>
</feature>
<keyword evidence="4" id="KW-0472">Membrane</keyword>
<dbReference type="Gene3D" id="2.60.40.1210">
    <property type="entry name" value="Cellobiose dehydrogenase, cytochrome domain"/>
    <property type="match status" value="1"/>
</dbReference>
<dbReference type="GO" id="GO:0005615">
    <property type="term" value="C:extracellular space"/>
    <property type="evidence" value="ECO:0007669"/>
    <property type="project" value="TreeGrafter"/>
</dbReference>
<keyword evidence="3 7" id="KW-0732">Signal</keyword>
<dbReference type="Gene3D" id="2.60.120.230">
    <property type="match status" value="2"/>
</dbReference>
<evidence type="ECO:0000256" key="7">
    <source>
        <dbReference type="SAM" id="SignalP"/>
    </source>
</evidence>
<reference evidence="9" key="1">
    <citation type="journal article" date="2023" name="G3 (Bethesda)">
        <title>Whole genome assembly and annotation of the endangered Caribbean coral Acropora cervicornis.</title>
        <authorList>
            <person name="Selwyn J.D."/>
            <person name="Vollmer S.V."/>
        </authorList>
    </citation>
    <scope>NUCLEOTIDE SEQUENCE</scope>
    <source>
        <strain evidence="9">K2</strain>
    </source>
</reference>
<evidence type="ECO:0000256" key="6">
    <source>
        <dbReference type="ARBA" id="ARBA00023180"/>
    </source>
</evidence>
<keyword evidence="5" id="KW-1015">Disulfide bond</keyword>
<dbReference type="GO" id="GO:0005507">
    <property type="term" value="F:copper ion binding"/>
    <property type="evidence" value="ECO:0007669"/>
    <property type="project" value="InterPro"/>
</dbReference>
<dbReference type="GO" id="GO:0004500">
    <property type="term" value="F:dopamine beta-monooxygenase activity"/>
    <property type="evidence" value="ECO:0007669"/>
    <property type="project" value="InterPro"/>
</dbReference>
<evidence type="ECO:0000256" key="4">
    <source>
        <dbReference type="ARBA" id="ARBA00023136"/>
    </source>
</evidence>
<dbReference type="SUPFAM" id="SSF49344">
    <property type="entry name" value="CBD9-like"/>
    <property type="match status" value="1"/>
</dbReference>
<dbReference type="GO" id="GO:0042420">
    <property type="term" value="P:dopamine catabolic process"/>
    <property type="evidence" value="ECO:0007669"/>
    <property type="project" value="TreeGrafter"/>
</dbReference>
<dbReference type="Gene3D" id="2.60.120.310">
    <property type="entry name" value="Copper type II, ascorbate-dependent monooxygenase, N-terminal domain"/>
    <property type="match status" value="1"/>
</dbReference>
<keyword evidence="9" id="KW-0560">Oxidoreductase</keyword>
<dbReference type="PANTHER" id="PTHR10157">
    <property type="entry name" value="DOPAMINE BETA HYDROXYLASE RELATED"/>
    <property type="match status" value="1"/>
</dbReference>
<dbReference type="AlphaFoldDB" id="A0AAD9QHS3"/>
<dbReference type="InterPro" id="IPR000945">
    <property type="entry name" value="DBH-like"/>
</dbReference>
<dbReference type="InterPro" id="IPR036939">
    <property type="entry name" value="Cu2_ascorb_mOase_N_sf"/>
</dbReference>
<keyword evidence="10" id="KW-1185">Reference proteome</keyword>
<dbReference type="CDD" id="cd09631">
    <property type="entry name" value="DOMON_DOH"/>
    <property type="match status" value="1"/>
</dbReference>
<dbReference type="Proteomes" id="UP001249851">
    <property type="component" value="Unassembled WGS sequence"/>
</dbReference>
<dbReference type="Pfam" id="PF03712">
    <property type="entry name" value="Cu2_monoox_C"/>
    <property type="match status" value="1"/>
</dbReference>
<dbReference type="EMBL" id="JARQWQ010000034">
    <property type="protein sequence ID" value="KAK2561145.1"/>
    <property type="molecule type" value="Genomic_DNA"/>
</dbReference>
<dbReference type="SMART" id="SM00664">
    <property type="entry name" value="DoH"/>
    <property type="match status" value="1"/>
</dbReference>
<evidence type="ECO:0000256" key="1">
    <source>
        <dbReference type="ARBA" id="ARBA00004370"/>
    </source>
</evidence>
<feature type="chain" id="PRO_5042238468" evidence="7">
    <location>
        <begin position="26"/>
        <end position="456"/>
    </location>
</feature>
<dbReference type="InterPro" id="IPR008977">
    <property type="entry name" value="PHM/PNGase_F_dom_sf"/>
</dbReference>
<reference evidence="9" key="2">
    <citation type="journal article" date="2023" name="Science">
        <title>Genomic signatures of disease resistance in endangered staghorn corals.</title>
        <authorList>
            <person name="Vollmer S.V."/>
            <person name="Selwyn J.D."/>
            <person name="Despard B.A."/>
            <person name="Roesel C.L."/>
        </authorList>
    </citation>
    <scope>NUCLEOTIDE SEQUENCE</scope>
    <source>
        <strain evidence="9">K2</strain>
    </source>
</reference>
<keyword evidence="6" id="KW-0325">Glycoprotein</keyword>
<feature type="signal peptide" evidence="7">
    <location>
        <begin position="1"/>
        <end position="25"/>
    </location>
</feature>
<evidence type="ECO:0000313" key="10">
    <source>
        <dbReference type="Proteomes" id="UP001249851"/>
    </source>
</evidence>
<dbReference type="InterPro" id="IPR014784">
    <property type="entry name" value="Cu2_ascorb_mOase-like_C"/>
</dbReference>
<comment type="subcellular location">
    <subcellularLocation>
        <location evidence="1">Membrane</location>
    </subcellularLocation>
</comment>
<dbReference type="GO" id="GO:0030667">
    <property type="term" value="C:secretory granule membrane"/>
    <property type="evidence" value="ECO:0007669"/>
    <property type="project" value="TreeGrafter"/>
</dbReference>
<dbReference type="GO" id="GO:0042421">
    <property type="term" value="P:norepinephrine biosynthetic process"/>
    <property type="evidence" value="ECO:0007669"/>
    <property type="project" value="TreeGrafter"/>
</dbReference>
<proteinExistence type="inferred from homology"/>
<dbReference type="InterPro" id="IPR024548">
    <property type="entry name" value="Cu2_monoox_C"/>
</dbReference>
<dbReference type="Pfam" id="PF01082">
    <property type="entry name" value="Cu2_monooxygen"/>
    <property type="match status" value="1"/>
</dbReference>
<keyword evidence="9" id="KW-0503">Monooxygenase</keyword>
<dbReference type="InterPro" id="IPR005018">
    <property type="entry name" value="DOMON_domain"/>
</dbReference>
<gene>
    <name evidence="9" type="ORF">P5673_016289</name>
</gene>
<sequence>MGKMLFSALSAIFLLHIFLVHAVAADLLSAHRFFASLDEDQSVKLYWNVTTTDKEIFFTVEAKTTGWIGFGISSGQGKMQGADIVIGWVKDGVPYFQDRHADGHFMPKTDSQQDYELISLTEENGKTVMKFKRKFDTCDADDNKIEPGTTKVIYAYHPSDPSTERSIPQHSPVNRGARSVLLLNSGKKRPALPPGTKYFDLVHNKMDPVIQAGHEGVVHHILVYECTDDYPDHHLNYTGRCYSPDMPPPAAKCTGATTIAAWAIGGNGFSYPEHVGFPIGTPDSPKVVILEIHYDNPMGKQGMIDSSGLRFYYTKQLRKYDAGVLHVGAFVDYRLMIPPKETNWEINGFCSEECTREKKKLTFTTLYTSEKPSHKAVVRRIRNGVELSEIARDDHYDFNFQEYLMLENEIHIASGGLGTTDEMCLAFLIYYPKVNFSKCISREGQAWKKWDDKYVK</sequence>
<evidence type="ECO:0000256" key="2">
    <source>
        <dbReference type="ARBA" id="ARBA00010676"/>
    </source>
</evidence>
<dbReference type="InterPro" id="IPR000323">
    <property type="entry name" value="Cu2_ascorb_mOase_N"/>
</dbReference>
<dbReference type="PROSITE" id="PS50836">
    <property type="entry name" value="DOMON"/>
    <property type="match status" value="1"/>
</dbReference>
<comment type="similarity">
    <text evidence="2">Belongs to the copper type II ascorbate-dependent monooxygenase family.</text>
</comment>
<accession>A0AAD9QHS3</accession>
<evidence type="ECO:0000259" key="8">
    <source>
        <dbReference type="PROSITE" id="PS50836"/>
    </source>
</evidence>
<evidence type="ECO:0000256" key="3">
    <source>
        <dbReference type="ARBA" id="ARBA00022729"/>
    </source>
</evidence>
<organism evidence="9 10">
    <name type="scientific">Acropora cervicornis</name>
    <name type="common">Staghorn coral</name>
    <dbReference type="NCBI Taxonomy" id="6130"/>
    <lineage>
        <taxon>Eukaryota</taxon>
        <taxon>Metazoa</taxon>
        <taxon>Cnidaria</taxon>
        <taxon>Anthozoa</taxon>
        <taxon>Hexacorallia</taxon>
        <taxon>Scleractinia</taxon>
        <taxon>Astrocoeniina</taxon>
        <taxon>Acroporidae</taxon>
        <taxon>Acropora</taxon>
    </lineage>
</organism>
<comment type="caution">
    <text evidence="9">The sequence shown here is derived from an EMBL/GenBank/DDBJ whole genome shotgun (WGS) entry which is preliminary data.</text>
</comment>
<dbReference type="SUPFAM" id="SSF49742">
    <property type="entry name" value="PHM/PNGase F"/>
    <property type="match status" value="2"/>
</dbReference>
<dbReference type="FunFam" id="2.60.40.1210:FF:000001">
    <property type="entry name" value="Monooxygenase, DBH-like 1, like"/>
    <property type="match status" value="1"/>
</dbReference>
<dbReference type="InterPro" id="IPR045266">
    <property type="entry name" value="DOH_DOMON"/>
</dbReference>
<dbReference type="Pfam" id="PF03351">
    <property type="entry name" value="DOMON"/>
    <property type="match status" value="1"/>
</dbReference>
<name>A0AAD9QHS3_ACRCE</name>
<dbReference type="GO" id="GO:0006589">
    <property type="term" value="P:octopamine biosynthetic process"/>
    <property type="evidence" value="ECO:0007669"/>
    <property type="project" value="TreeGrafter"/>
</dbReference>
<protein>
    <submittedName>
        <fullName evidence="9">DBH-like monooxygenase protein 1-like protein</fullName>
    </submittedName>
</protein>
<evidence type="ECO:0000313" key="9">
    <source>
        <dbReference type="EMBL" id="KAK2561145.1"/>
    </source>
</evidence>
<evidence type="ECO:0000256" key="5">
    <source>
        <dbReference type="ARBA" id="ARBA00023157"/>
    </source>
</evidence>
<dbReference type="PANTHER" id="PTHR10157:SF23">
    <property type="entry name" value="MOXD1 HOMOLOG 1"/>
    <property type="match status" value="1"/>
</dbReference>